<evidence type="ECO:0000256" key="3">
    <source>
        <dbReference type="ARBA" id="ARBA00022475"/>
    </source>
</evidence>
<keyword evidence="10" id="KW-1185">Reference proteome</keyword>
<proteinExistence type="inferred from homology"/>
<keyword evidence="4 7" id="KW-0812">Transmembrane</keyword>
<dbReference type="InterPro" id="IPR032816">
    <property type="entry name" value="VTT_dom"/>
</dbReference>
<evidence type="ECO:0000259" key="8">
    <source>
        <dbReference type="Pfam" id="PF09335"/>
    </source>
</evidence>
<dbReference type="RefSeq" id="WP_107217236.1">
    <property type="nucleotide sequence ID" value="NZ_KZ686272.1"/>
</dbReference>
<evidence type="ECO:0000256" key="2">
    <source>
        <dbReference type="ARBA" id="ARBA00010792"/>
    </source>
</evidence>
<dbReference type="OrthoDB" id="9813426at2"/>
<accession>A0A2T3HH40</accession>
<comment type="subcellular location">
    <subcellularLocation>
        <location evidence="1 7">Cell membrane</location>
        <topology evidence="1 7">Multi-pass membrane protein</topology>
    </subcellularLocation>
</comment>
<dbReference type="EMBL" id="PYLS01000008">
    <property type="protein sequence ID" value="PST81742.1"/>
    <property type="molecule type" value="Genomic_DNA"/>
</dbReference>
<evidence type="ECO:0000256" key="5">
    <source>
        <dbReference type="ARBA" id="ARBA00022989"/>
    </source>
</evidence>
<sequence>MDFFSQIFDFILHIDKHLVEIVNDYQTWTYLIMFLIIFAETGLVITPFLPGDSLLFAMGALMAKGGTGLDIYVMALLLCIAAISGNSLNYFLGTFFGVKVFKDTNRILKLEYYNKTHAFFEKHGGKAVVFSRYLPIFRTIAPFVAGVARMPFGRFTLFNVVGGISWIVVFLFAGFLFGNIPIIKENFTVVIVTIGILTFLPAVIAAFKAKFSKKTAV</sequence>
<keyword evidence="6 7" id="KW-0472">Membrane</keyword>
<feature type="transmembrane region" description="Helical" evidence="7">
    <location>
        <begin position="28"/>
        <end position="49"/>
    </location>
</feature>
<feature type="domain" description="VTT" evidence="8">
    <location>
        <begin position="49"/>
        <end position="174"/>
    </location>
</feature>
<evidence type="ECO:0000256" key="4">
    <source>
        <dbReference type="ARBA" id="ARBA00022692"/>
    </source>
</evidence>
<dbReference type="Pfam" id="PF09335">
    <property type="entry name" value="VTT_dom"/>
    <property type="match status" value="1"/>
</dbReference>
<dbReference type="PANTHER" id="PTHR30353:SF0">
    <property type="entry name" value="TRANSMEMBRANE PROTEIN"/>
    <property type="match status" value="1"/>
</dbReference>
<name>A0A2T3HH40_9SPHI</name>
<dbReference type="NCBIfam" id="NF008102">
    <property type="entry name" value="PRK10847.1"/>
    <property type="match status" value="1"/>
</dbReference>
<organism evidence="9 10">
    <name type="scientific">Pedobacter yulinensis</name>
    <dbReference type="NCBI Taxonomy" id="2126353"/>
    <lineage>
        <taxon>Bacteria</taxon>
        <taxon>Pseudomonadati</taxon>
        <taxon>Bacteroidota</taxon>
        <taxon>Sphingobacteriia</taxon>
        <taxon>Sphingobacteriales</taxon>
        <taxon>Sphingobacteriaceae</taxon>
        <taxon>Pedobacter</taxon>
    </lineage>
</organism>
<keyword evidence="5 7" id="KW-1133">Transmembrane helix</keyword>
<gene>
    <name evidence="9" type="ORF">C7T94_17885</name>
</gene>
<reference evidence="9 10" key="1">
    <citation type="submission" date="2018-03" db="EMBL/GenBank/DDBJ databases">
        <authorList>
            <person name="Keele B.F."/>
        </authorList>
    </citation>
    <scope>NUCLEOTIDE SEQUENCE [LARGE SCALE GENOMIC DNA]</scope>
    <source>
        <strain evidence="9 10">YL28-9</strain>
    </source>
</reference>
<feature type="transmembrane region" description="Helical" evidence="7">
    <location>
        <begin position="69"/>
        <end position="92"/>
    </location>
</feature>
<dbReference type="GO" id="GO:0005886">
    <property type="term" value="C:plasma membrane"/>
    <property type="evidence" value="ECO:0007669"/>
    <property type="project" value="UniProtKB-SubCell"/>
</dbReference>
<keyword evidence="3 7" id="KW-1003">Cell membrane</keyword>
<dbReference type="InterPro" id="IPR032818">
    <property type="entry name" value="DedA-like"/>
</dbReference>
<evidence type="ECO:0000313" key="10">
    <source>
        <dbReference type="Proteomes" id="UP000240912"/>
    </source>
</evidence>
<evidence type="ECO:0000256" key="7">
    <source>
        <dbReference type="RuleBase" id="RU367016"/>
    </source>
</evidence>
<evidence type="ECO:0000256" key="1">
    <source>
        <dbReference type="ARBA" id="ARBA00004651"/>
    </source>
</evidence>
<feature type="transmembrane region" description="Helical" evidence="7">
    <location>
        <begin position="157"/>
        <end position="180"/>
    </location>
</feature>
<dbReference type="InterPro" id="IPR058127">
    <property type="entry name" value="DedA"/>
</dbReference>
<comment type="caution">
    <text evidence="9">The sequence shown here is derived from an EMBL/GenBank/DDBJ whole genome shotgun (WGS) entry which is preliminary data.</text>
</comment>
<evidence type="ECO:0000256" key="6">
    <source>
        <dbReference type="ARBA" id="ARBA00023136"/>
    </source>
</evidence>
<feature type="transmembrane region" description="Helical" evidence="7">
    <location>
        <begin position="186"/>
        <end position="207"/>
    </location>
</feature>
<protein>
    <submittedName>
        <fullName evidence="9">DedA family protein</fullName>
    </submittedName>
</protein>
<comment type="similarity">
    <text evidence="2 7">Belongs to the DedA family.</text>
</comment>
<dbReference type="AlphaFoldDB" id="A0A2T3HH40"/>
<dbReference type="Proteomes" id="UP000240912">
    <property type="component" value="Unassembled WGS sequence"/>
</dbReference>
<dbReference type="PANTHER" id="PTHR30353">
    <property type="entry name" value="INNER MEMBRANE PROTEIN DEDA-RELATED"/>
    <property type="match status" value="1"/>
</dbReference>
<evidence type="ECO:0000313" key="9">
    <source>
        <dbReference type="EMBL" id="PST81742.1"/>
    </source>
</evidence>